<keyword evidence="6" id="KW-0808">Transferase</keyword>
<dbReference type="InterPro" id="IPR001789">
    <property type="entry name" value="Sig_transdc_resp-reg_receiver"/>
</dbReference>
<keyword evidence="12" id="KW-0902">Two-component regulatory system</keyword>
<dbReference type="Proteomes" id="UP001059672">
    <property type="component" value="Chromosome"/>
</dbReference>
<dbReference type="SUPFAM" id="SSF52172">
    <property type="entry name" value="CheY-like"/>
    <property type="match status" value="1"/>
</dbReference>
<dbReference type="SMART" id="SM00086">
    <property type="entry name" value="PAC"/>
    <property type="match status" value="3"/>
</dbReference>
<evidence type="ECO:0000256" key="4">
    <source>
        <dbReference type="ARBA" id="ARBA00022475"/>
    </source>
</evidence>
<evidence type="ECO:0000259" key="18">
    <source>
        <dbReference type="PROSITE" id="PS50112"/>
    </source>
</evidence>
<feature type="domain" description="PAC" evidence="19">
    <location>
        <begin position="437"/>
        <end position="489"/>
    </location>
</feature>
<feature type="domain" description="PAC" evidence="19">
    <location>
        <begin position="597"/>
        <end position="649"/>
    </location>
</feature>
<dbReference type="RefSeq" id="WP_255839211.1">
    <property type="nucleotide sequence ID" value="NZ_CP073346.1"/>
</dbReference>
<dbReference type="SUPFAM" id="SSF47226">
    <property type="entry name" value="Histidine-containing phosphotransfer domain, HPT domain"/>
    <property type="match status" value="1"/>
</dbReference>
<evidence type="ECO:0000256" key="1">
    <source>
        <dbReference type="ARBA" id="ARBA00000085"/>
    </source>
</evidence>
<dbReference type="SMART" id="SM00091">
    <property type="entry name" value="PAS"/>
    <property type="match status" value="3"/>
</dbReference>
<dbReference type="Pfam" id="PF00512">
    <property type="entry name" value="HisKA"/>
    <property type="match status" value="1"/>
</dbReference>
<dbReference type="InterPro" id="IPR011006">
    <property type="entry name" value="CheY-like_superfamily"/>
</dbReference>
<gene>
    <name evidence="20" type="ORF">KDW96_04360</name>
</gene>
<evidence type="ECO:0000256" key="8">
    <source>
        <dbReference type="ARBA" id="ARBA00022741"/>
    </source>
</evidence>
<dbReference type="Gene3D" id="2.10.70.100">
    <property type="match status" value="1"/>
</dbReference>
<proteinExistence type="predicted"/>
<dbReference type="SUPFAM" id="SSF55785">
    <property type="entry name" value="PYP-like sensor domain (PAS domain)"/>
    <property type="match status" value="3"/>
</dbReference>
<evidence type="ECO:0000256" key="9">
    <source>
        <dbReference type="ARBA" id="ARBA00022777"/>
    </source>
</evidence>
<feature type="transmembrane region" description="Helical" evidence="15">
    <location>
        <begin position="335"/>
        <end position="353"/>
    </location>
</feature>
<dbReference type="SMART" id="SM00387">
    <property type="entry name" value="HATPase_c"/>
    <property type="match status" value="1"/>
</dbReference>
<dbReference type="InterPro" id="IPR003661">
    <property type="entry name" value="HisK_dim/P_dom"/>
</dbReference>
<keyword evidence="11 15" id="KW-1133">Transmembrane helix</keyword>
<feature type="domain" description="PAS" evidence="18">
    <location>
        <begin position="523"/>
        <end position="579"/>
    </location>
</feature>
<evidence type="ECO:0000256" key="5">
    <source>
        <dbReference type="ARBA" id="ARBA00022553"/>
    </source>
</evidence>
<dbReference type="SMART" id="SM00388">
    <property type="entry name" value="HisKA"/>
    <property type="match status" value="1"/>
</dbReference>
<dbReference type="Gene3D" id="1.10.287.130">
    <property type="match status" value="1"/>
</dbReference>
<evidence type="ECO:0000256" key="7">
    <source>
        <dbReference type="ARBA" id="ARBA00022692"/>
    </source>
</evidence>
<dbReference type="PROSITE" id="PS50112">
    <property type="entry name" value="PAS"/>
    <property type="match status" value="2"/>
</dbReference>
<evidence type="ECO:0000256" key="13">
    <source>
        <dbReference type="ARBA" id="ARBA00023136"/>
    </source>
</evidence>
<dbReference type="PROSITE" id="PS50109">
    <property type="entry name" value="HIS_KIN"/>
    <property type="match status" value="1"/>
</dbReference>
<dbReference type="InterPro" id="IPR036641">
    <property type="entry name" value="HPT_dom_sf"/>
</dbReference>
<evidence type="ECO:0000313" key="21">
    <source>
        <dbReference type="Proteomes" id="UP001059672"/>
    </source>
</evidence>
<protein>
    <recommendedName>
        <fullName evidence="3">histidine kinase</fullName>
        <ecNumber evidence="3">2.7.13.3</ecNumber>
    </recommendedName>
</protein>
<evidence type="ECO:0000313" key="20">
    <source>
        <dbReference type="EMBL" id="UTW08566.1"/>
    </source>
</evidence>
<evidence type="ECO:0000259" key="16">
    <source>
        <dbReference type="PROSITE" id="PS50109"/>
    </source>
</evidence>
<evidence type="ECO:0000259" key="17">
    <source>
        <dbReference type="PROSITE" id="PS50110"/>
    </source>
</evidence>
<feature type="domain" description="PAS" evidence="18">
    <location>
        <begin position="363"/>
        <end position="433"/>
    </location>
</feature>
<keyword evidence="13 15" id="KW-0472">Membrane</keyword>
<dbReference type="Pfam" id="PF02518">
    <property type="entry name" value="HATPase_c"/>
    <property type="match status" value="1"/>
</dbReference>
<evidence type="ECO:0000256" key="11">
    <source>
        <dbReference type="ARBA" id="ARBA00022989"/>
    </source>
</evidence>
<evidence type="ECO:0000256" key="6">
    <source>
        <dbReference type="ARBA" id="ARBA00022679"/>
    </source>
</evidence>
<dbReference type="SMART" id="SM00448">
    <property type="entry name" value="REC"/>
    <property type="match status" value="1"/>
</dbReference>
<dbReference type="SUPFAM" id="SSF47384">
    <property type="entry name" value="Homodimeric domain of signal transducing histidine kinase"/>
    <property type="match status" value="1"/>
</dbReference>
<sequence length="1383" mass="150322">MRPTPAKLLRSLDWRLALGALLLWALLAVAVAFIAGRSERQHALMLMHSELQSLSRLRVESLARQIDRRRQQVRLLARTPPALGMVRASSNRGLDPEGESTVELWQGRLETIFSAFASTTPDVLQVRLLDVADRGRELIRVIQRKGRVEVLAPPMLQRRGDAAYFRETLRLRDNEVYVSDIELSREYGDRQSPLVPTMRVATPVFAADGKPFAIVLVDLDASGLLATMQTGPDEKQLRVYITDQHGRFLLHPDRDKTIAFEAGRTWRWQDEFHALQSPAGSRKMQLLQNASSQAYAVTRQLRLNSGRGDGRRLTVTMAVTEAPVIAAVATARSNALLAMLGGGLLAALLAFLYQRQRRTLHRRQAELAAIVGSSQDAIIGTDLDGLVSSWNLAAQRMFGYRAEQAIGRPLAELILPEGRIEEDRTMRRLAASGEPVPSFETVRQRQDGSEVAVSLAVTAVATESGGVTGLADTIRDISAQRLAEREVRELNASLECQVEERTRQFERFASLHRAIVADAGYAMLATDLEGAITLCNPAAERMFGYTAEELLGRQTMLLWHDPQELAARAEALSQELHQPLAPGLEVLVAKTRCGLPNQHEWTVIRKDGSRLAVLLVISALRDEAGVLQGFIGMASDISRRQQSRRELLAARDQLSKAAELAELGIWTWRLADDALTWNERMFELYQQPLSLRAQGLHYEHWRSRVHPADVAATEAALMAAVEGRKDYDPQFRIVLPDGRIRHIQAGAYVERDEQGKALCVTGINRDISAQRELETTLRGAKEQADEACAAKAALLANMSHEIRTPMNAILGTLALLQQSRLDATQAEYAAQAEAAGQALLGILDSSPAEAEACRLDPQPFSLEHLLRDLATAVSADAGEQGAELLVSLDPALPAWIVGDAPCLQQVLANLIESAMQSADPGEVLLSVSQLERTDEPVRLAFAVRHTGINMPAELREQAVTGVPEGGSARHSGGNQLGLAISQRLVRQMGGSLEVQRSPDERLSFRFTLECPLAPHGMELPAETPSEAAPSSTAAVPVSRAARARPRALSGLRVLLVEDNPTNQLVARELLLSAGAEVAVANDGHEGVLAVKQADPPFDAVLMDIQMPGMDGHAATREIRRHYGPEQLPIIAMTANAMPADRAAALEAGMNEHVGKPFELAALVSVIQRLSGRAGGAVARAAVAPPGETRPVLDETTALRRFDGNQAIYRQALAKFSSDAPARLAELPATLDQDRGPVLHRLHSLKGLAATIGAEAFAALASEACELLVRGCSPARWLALRGELDLAGRAAAAAAGALHEPGHDQEPAPAAEISDALGRTDLLTLWRLLEANNMDALCLYDRLRKHYQGTSLHAFKQLGEMIERLDFAAAAAQCQALLDSGEAP</sequence>
<dbReference type="Pfam" id="PF00989">
    <property type="entry name" value="PAS"/>
    <property type="match status" value="2"/>
</dbReference>
<dbReference type="Gene3D" id="3.40.50.2300">
    <property type="match status" value="1"/>
</dbReference>
<dbReference type="PANTHER" id="PTHR45339">
    <property type="entry name" value="HYBRID SIGNAL TRANSDUCTION HISTIDINE KINASE J"/>
    <property type="match status" value="1"/>
</dbReference>
<evidence type="ECO:0000256" key="14">
    <source>
        <dbReference type="PROSITE-ProRule" id="PRU00169"/>
    </source>
</evidence>
<dbReference type="Pfam" id="PF01627">
    <property type="entry name" value="Hpt"/>
    <property type="match status" value="1"/>
</dbReference>
<dbReference type="InterPro" id="IPR008207">
    <property type="entry name" value="Sig_transdc_His_kin_Hpt_dom"/>
</dbReference>
<dbReference type="InterPro" id="IPR000700">
    <property type="entry name" value="PAS-assoc_C"/>
</dbReference>
<evidence type="ECO:0000256" key="15">
    <source>
        <dbReference type="SAM" id="Phobius"/>
    </source>
</evidence>
<keyword evidence="21" id="KW-1185">Reference proteome</keyword>
<evidence type="ECO:0000256" key="10">
    <source>
        <dbReference type="ARBA" id="ARBA00022840"/>
    </source>
</evidence>
<keyword evidence="7 15" id="KW-0812">Transmembrane</keyword>
<dbReference type="SUPFAM" id="SSF103190">
    <property type="entry name" value="Sensory domain-like"/>
    <property type="match status" value="1"/>
</dbReference>
<dbReference type="InterPro" id="IPR013655">
    <property type="entry name" value="PAS_fold_3"/>
</dbReference>
<dbReference type="SUPFAM" id="SSF55874">
    <property type="entry name" value="ATPase domain of HSP90 chaperone/DNA topoisomerase II/histidine kinase"/>
    <property type="match status" value="1"/>
</dbReference>
<dbReference type="Gene3D" id="3.30.565.10">
    <property type="entry name" value="Histidine kinase-like ATPase, C-terminal domain"/>
    <property type="match status" value="1"/>
</dbReference>
<reference evidence="20" key="1">
    <citation type="submission" date="2021-04" db="EMBL/GenBank/DDBJ databases">
        <title>Oceanospirillales bacteria with DddD are important DMSP degraders in coastal seawater.</title>
        <authorList>
            <person name="Liu J."/>
        </authorList>
    </citation>
    <scope>NUCLEOTIDE SEQUENCE</scope>
    <source>
        <strain evidence="20">D13-4</strain>
    </source>
</reference>
<accession>A0ABY5H8C7</accession>
<evidence type="ECO:0000256" key="3">
    <source>
        <dbReference type="ARBA" id="ARBA00012438"/>
    </source>
</evidence>
<evidence type="ECO:0000256" key="2">
    <source>
        <dbReference type="ARBA" id="ARBA00004651"/>
    </source>
</evidence>
<evidence type="ECO:0000259" key="19">
    <source>
        <dbReference type="PROSITE" id="PS50113"/>
    </source>
</evidence>
<feature type="domain" description="Histidine kinase" evidence="16">
    <location>
        <begin position="797"/>
        <end position="1014"/>
    </location>
</feature>
<dbReference type="CDD" id="cd17546">
    <property type="entry name" value="REC_hyHK_CKI1_RcsC-like"/>
    <property type="match status" value="1"/>
</dbReference>
<keyword evidence="10" id="KW-0067">ATP-binding</keyword>
<dbReference type="InterPro" id="IPR029151">
    <property type="entry name" value="Sensor-like_sf"/>
</dbReference>
<keyword evidence="5 14" id="KW-0597">Phosphoprotein</keyword>
<feature type="domain" description="PAC" evidence="19">
    <location>
        <begin position="727"/>
        <end position="779"/>
    </location>
</feature>
<dbReference type="InterPro" id="IPR036890">
    <property type="entry name" value="HATPase_C_sf"/>
</dbReference>
<keyword evidence="9" id="KW-0418">Kinase</keyword>
<dbReference type="EMBL" id="CP073346">
    <property type="protein sequence ID" value="UTW08566.1"/>
    <property type="molecule type" value="Genomic_DNA"/>
</dbReference>
<dbReference type="InterPro" id="IPR005467">
    <property type="entry name" value="His_kinase_dom"/>
</dbReference>
<dbReference type="InterPro" id="IPR048760">
    <property type="entry name" value="VP0354-like_sensor_dom"/>
</dbReference>
<evidence type="ECO:0000256" key="12">
    <source>
        <dbReference type="ARBA" id="ARBA00023012"/>
    </source>
</evidence>
<dbReference type="Pfam" id="PF08447">
    <property type="entry name" value="PAS_3"/>
    <property type="match status" value="1"/>
</dbReference>
<dbReference type="InterPro" id="IPR003594">
    <property type="entry name" value="HATPase_dom"/>
</dbReference>
<dbReference type="Gene3D" id="1.20.120.160">
    <property type="entry name" value="HPT domain"/>
    <property type="match status" value="1"/>
</dbReference>
<feature type="domain" description="Response regulatory" evidence="17">
    <location>
        <begin position="1052"/>
        <end position="1170"/>
    </location>
</feature>
<dbReference type="Gene3D" id="3.30.450.20">
    <property type="entry name" value="PAS domain"/>
    <property type="match status" value="4"/>
</dbReference>
<organism evidence="20 21">
    <name type="scientific">Pseudomonas benzenivorans</name>
    <dbReference type="NCBI Taxonomy" id="556533"/>
    <lineage>
        <taxon>Bacteria</taxon>
        <taxon>Pseudomonadati</taxon>
        <taxon>Pseudomonadota</taxon>
        <taxon>Gammaproteobacteria</taxon>
        <taxon>Pseudomonadales</taxon>
        <taxon>Pseudomonadaceae</taxon>
        <taxon>Pseudomonas</taxon>
    </lineage>
</organism>
<comment type="subcellular location">
    <subcellularLocation>
        <location evidence="2">Cell membrane</location>
        <topology evidence="2">Multi-pass membrane protein</topology>
    </subcellularLocation>
</comment>
<dbReference type="InterPro" id="IPR035965">
    <property type="entry name" value="PAS-like_dom_sf"/>
</dbReference>
<keyword evidence="8" id="KW-0547">Nucleotide-binding</keyword>
<dbReference type="InterPro" id="IPR001610">
    <property type="entry name" value="PAC"/>
</dbReference>
<dbReference type="PROSITE" id="PS50113">
    <property type="entry name" value="PAC"/>
    <property type="match status" value="3"/>
</dbReference>
<feature type="modified residue" description="4-aspartylphosphate" evidence="14">
    <location>
        <position position="1103"/>
    </location>
</feature>
<dbReference type="CDD" id="cd00082">
    <property type="entry name" value="HisKA"/>
    <property type="match status" value="1"/>
</dbReference>
<dbReference type="PANTHER" id="PTHR45339:SF1">
    <property type="entry name" value="HYBRID SIGNAL TRANSDUCTION HISTIDINE KINASE J"/>
    <property type="match status" value="1"/>
</dbReference>
<dbReference type="Pfam" id="PF21623">
    <property type="entry name" value="HK_sensor_dom_bact"/>
    <property type="match status" value="1"/>
</dbReference>
<name>A0ABY5H8C7_9PSED</name>
<keyword evidence="4" id="KW-1003">Cell membrane</keyword>
<comment type="catalytic activity">
    <reaction evidence="1">
        <text>ATP + protein L-histidine = ADP + protein N-phospho-L-histidine.</text>
        <dbReference type="EC" id="2.7.13.3"/>
    </reaction>
</comment>
<dbReference type="InterPro" id="IPR000014">
    <property type="entry name" value="PAS"/>
</dbReference>
<dbReference type="NCBIfam" id="TIGR00229">
    <property type="entry name" value="sensory_box"/>
    <property type="match status" value="2"/>
</dbReference>
<dbReference type="InterPro" id="IPR013767">
    <property type="entry name" value="PAS_fold"/>
</dbReference>
<dbReference type="Pfam" id="PF00072">
    <property type="entry name" value="Response_reg"/>
    <property type="match status" value="1"/>
</dbReference>
<dbReference type="PROSITE" id="PS50110">
    <property type="entry name" value="RESPONSE_REGULATORY"/>
    <property type="match status" value="1"/>
</dbReference>
<dbReference type="CDD" id="cd00130">
    <property type="entry name" value="PAS"/>
    <property type="match status" value="3"/>
</dbReference>
<dbReference type="EC" id="2.7.13.3" evidence="3"/>
<dbReference type="InterPro" id="IPR036097">
    <property type="entry name" value="HisK_dim/P_sf"/>
</dbReference>